<name>A0ABZ3FQD1_9ACTN</name>
<evidence type="ECO:0000313" key="3">
    <source>
        <dbReference type="EMBL" id="XAN06831.1"/>
    </source>
</evidence>
<accession>A0ABZ3FQD1</accession>
<reference evidence="3 4" key="1">
    <citation type="submission" date="2024-04" db="EMBL/GenBank/DDBJ databases">
        <title>Isolation of an actinomycete strain from pig manure.</title>
        <authorList>
            <person name="Gong T."/>
            <person name="Yu Z."/>
            <person name="An M."/>
            <person name="Wei C."/>
            <person name="Yang W."/>
            <person name="Liu L."/>
        </authorList>
    </citation>
    <scope>NUCLEOTIDE SEQUENCE [LARGE SCALE GENOMIC DNA]</scope>
    <source>
        <strain evidence="3 4">ZF39</strain>
    </source>
</reference>
<feature type="compositionally biased region" description="Pro residues" evidence="1">
    <location>
        <begin position="1"/>
        <end position="14"/>
    </location>
</feature>
<evidence type="ECO:0000256" key="1">
    <source>
        <dbReference type="SAM" id="MobiDB-lite"/>
    </source>
</evidence>
<evidence type="ECO:0000259" key="2">
    <source>
        <dbReference type="Pfam" id="PF12728"/>
    </source>
</evidence>
<gene>
    <name evidence="3" type="ORF">AADG42_05735</name>
</gene>
<dbReference type="InterPro" id="IPR041657">
    <property type="entry name" value="HTH_17"/>
</dbReference>
<dbReference type="SUPFAM" id="SSF46955">
    <property type="entry name" value="Putative DNA-binding domain"/>
    <property type="match status" value="1"/>
</dbReference>
<organism evidence="3 4">
    <name type="scientific">Ammonicoccus fulvus</name>
    <dbReference type="NCBI Taxonomy" id="3138240"/>
    <lineage>
        <taxon>Bacteria</taxon>
        <taxon>Bacillati</taxon>
        <taxon>Actinomycetota</taxon>
        <taxon>Actinomycetes</taxon>
        <taxon>Propionibacteriales</taxon>
        <taxon>Propionibacteriaceae</taxon>
        <taxon>Ammonicoccus</taxon>
    </lineage>
</organism>
<feature type="region of interest" description="Disordered" evidence="1">
    <location>
        <begin position="1"/>
        <end position="22"/>
    </location>
</feature>
<evidence type="ECO:0000313" key="4">
    <source>
        <dbReference type="Proteomes" id="UP001442841"/>
    </source>
</evidence>
<protein>
    <submittedName>
        <fullName evidence="3">Helix-turn-helix domain-containing protein</fullName>
    </submittedName>
</protein>
<dbReference type="Proteomes" id="UP001442841">
    <property type="component" value="Chromosome"/>
</dbReference>
<dbReference type="InterPro" id="IPR009061">
    <property type="entry name" value="DNA-bd_dom_put_sf"/>
</dbReference>
<proteinExistence type="predicted"/>
<keyword evidence="4" id="KW-1185">Reference proteome</keyword>
<dbReference type="RefSeq" id="WP_425308264.1">
    <property type="nucleotide sequence ID" value="NZ_CP154795.1"/>
</dbReference>
<dbReference type="Pfam" id="PF12728">
    <property type="entry name" value="HTH_17"/>
    <property type="match status" value="1"/>
</dbReference>
<sequence>MESRPPQEPLTHPPPKGHERWKTGCRRRVPPHWQSAVWSGCFAMDELLTSDEVAGWLRVSRSTLCRWRQEGKGPRVVWLTPSCPRYRRPDVLAWLERVAA</sequence>
<feature type="domain" description="Helix-turn-helix" evidence="2">
    <location>
        <begin position="47"/>
        <end position="97"/>
    </location>
</feature>
<dbReference type="EMBL" id="CP154795">
    <property type="protein sequence ID" value="XAN06831.1"/>
    <property type="molecule type" value="Genomic_DNA"/>
</dbReference>